<reference evidence="1 2" key="1">
    <citation type="submission" date="2020-08" db="EMBL/GenBank/DDBJ databases">
        <title>Genomic Encyclopedia of Type Strains, Phase IV (KMG-IV): sequencing the most valuable type-strain genomes for metagenomic binning, comparative biology and taxonomic classification.</title>
        <authorList>
            <person name="Goeker M."/>
        </authorList>
    </citation>
    <scope>NUCLEOTIDE SEQUENCE [LARGE SCALE GENOMIC DNA]</scope>
    <source>
        <strain evidence="1 2">DSM 25966</strain>
    </source>
</reference>
<accession>A0A840ATF1</accession>
<organism evidence="1 2">
    <name type="scientific">Kaistia hirudinis</name>
    <dbReference type="NCBI Taxonomy" id="1293440"/>
    <lineage>
        <taxon>Bacteria</taxon>
        <taxon>Pseudomonadati</taxon>
        <taxon>Pseudomonadota</taxon>
        <taxon>Alphaproteobacteria</taxon>
        <taxon>Hyphomicrobiales</taxon>
        <taxon>Kaistiaceae</taxon>
        <taxon>Kaistia</taxon>
    </lineage>
</organism>
<evidence type="ECO:0000313" key="1">
    <source>
        <dbReference type="EMBL" id="MBB3931626.1"/>
    </source>
</evidence>
<dbReference type="Proteomes" id="UP000553963">
    <property type="component" value="Unassembled WGS sequence"/>
</dbReference>
<dbReference type="AlphaFoldDB" id="A0A840ATF1"/>
<comment type="caution">
    <text evidence="1">The sequence shown here is derived from an EMBL/GenBank/DDBJ whole genome shotgun (WGS) entry which is preliminary data.</text>
</comment>
<dbReference type="EMBL" id="JACIDS010000003">
    <property type="protein sequence ID" value="MBB3931626.1"/>
    <property type="molecule type" value="Genomic_DNA"/>
</dbReference>
<evidence type="ECO:0000313" key="2">
    <source>
        <dbReference type="Proteomes" id="UP000553963"/>
    </source>
</evidence>
<gene>
    <name evidence="1" type="ORF">GGR25_002676</name>
</gene>
<protein>
    <submittedName>
        <fullName evidence="1">Uncharacterized protein</fullName>
    </submittedName>
</protein>
<sequence length="45" mass="5166">MNLTVQRIAFVPTTANFAAMDDHARLPWRFFSRLQATEDRGSGRL</sequence>
<name>A0A840ATF1_9HYPH</name>
<keyword evidence="2" id="KW-1185">Reference proteome</keyword>
<dbReference type="RefSeq" id="WP_183399245.1">
    <property type="nucleotide sequence ID" value="NZ_JACIDS010000003.1"/>
</dbReference>
<proteinExistence type="predicted"/>